<gene>
    <name evidence="2" type="ORF">T265_09204</name>
</gene>
<dbReference type="GeneID" id="20323383"/>
<evidence type="ECO:0000313" key="3">
    <source>
        <dbReference type="Proteomes" id="UP000054324"/>
    </source>
</evidence>
<organism evidence="2 3">
    <name type="scientific">Opisthorchis viverrini</name>
    <name type="common">Southeast Asian liver fluke</name>
    <dbReference type="NCBI Taxonomy" id="6198"/>
    <lineage>
        <taxon>Eukaryota</taxon>
        <taxon>Metazoa</taxon>
        <taxon>Spiralia</taxon>
        <taxon>Lophotrochozoa</taxon>
        <taxon>Platyhelminthes</taxon>
        <taxon>Trematoda</taxon>
        <taxon>Digenea</taxon>
        <taxon>Opisthorchiida</taxon>
        <taxon>Opisthorchiata</taxon>
        <taxon>Opisthorchiidae</taxon>
        <taxon>Opisthorchis</taxon>
    </lineage>
</organism>
<protein>
    <submittedName>
        <fullName evidence="2">Uncharacterized protein</fullName>
    </submittedName>
</protein>
<name>A0A075A5R6_OPIVI</name>
<dbReference type="KEGG" id="ovi:T265_09204"/>
<dbReference type="RefSeq" id="XP_009173481.1">
    <property type="nucleotide sequence ID" value="XM_009175217.1"/>
</dbReference>
<dbReference type="EMBL" id="KL596881">
    <property type="protein sequence ID" value="KER22759.1"/>
    <property type="molecule type" value="Genomic_DNA"/>
</dbReference>
<proteinExistence type="predicted"/>
<dbReference type="Proteomes" id="UP000054324">
    <property type="component" value="Unassembled WGS sequence"/>
</dbReference>
<sequence>MIIAKSVNIIVSIVIVNGVIVYLDVDGNKPLIISKASGRVRVYGELSKSFRTQSGVRQGCPITLHSTLTSQFTNVCPLKEAGGRRSVWLLIIIVIIIIIIIDSTTSLFNTDASLPYNHDSLGSIITFTQAIWIETGNNNATDIGWQPYLAASPTRHSEDHAVPILEGE</sequence>
<feature type="transmembrane region" description="Helical" evidence="1">
    <location>
        <begin position="87"/>
        <end position="108"/>
    </location>
</feature>
<evidence type="ECO:0000313" key="2">
    <source>
        <dbReference type="EMBL" id="KER22759.1"/>
    </source>
</evidence>
<reference evidence="2 3" key="1">
    <citation type="submission" date="2013-11" db="EMBL/GenBank/DDBJ databases">
        <title>Opisthorchis viverrini - life in the bile duct.</title>
        <authorList>
            <person name="Young N.D."/>
            <person name="Nagarajan N."/>
            <person name="Lin S.J."/>
            <person name="Korhonen P.K."/>
            <person name="Jex A.R."/>
            <person name="Hall R.S."/>
            <person name="Safavi-Hemami H."/>
            <person name="Kaewkong W."/>
            <person name="Bertrand D."/>
            <person name="Gao S."/>
            <person name="Seet Q."/>
            <person name="Wongkham S."/>
            <person name="Teh B.T."/>
            <person name="Wongkham C."/>
            <person name="Intapan P.M."/>
            <person name="Maleewong W."/>
            <person name="Yang X."/>
            <person name="Hu M."/>
            <person name="Wang Z."/>
            <person name="Hofmann A."/>
            <person name="Sternberg P.W."/>
            <person name="Tan P."/>
            <person name="Wang J."/>
            <person name="Gasser R.B."/>
        </authorList>
    </citation>
    <scope>NUCLEOTIDE SEQUENCE [LARGE SCALE GENOMIC DNA]</scope>
</reference>
<dbReference type="CTD" id="20323383"/>
<dbReference type="OrthoDB" id="6255742at2759"/>
<keyword evidence="1" id="KW-0472">Membrane</keyword>
<evidence type="ECO:0000256" key="1">
    <source>
        <dbReference type="SAM" id="Phobius"/>
    </source>
</evidence>
<accession>A0A075A5R6</accession>
<dbReference type="AlphaFoldDB" id="A0A075A5R6"/>
<keyword evidence="3" id="KW-1185">Reference proteome</keyword>
<keyword evidence="1" id="KW-0812">Transmembrane</keyword>
<feature type="transmembrane region" description="Helical" evidence="1">
    <location>
        <begin position="6"/>
        <end position="25"/>
    </location>
</feature>
<keyword evidence="1" id="KW-1133">Transmembrane helix</keyword>